<dbReference type="Proteomes" id="UP000016924">
    <property type="component" value="Unassembled WGS sequence"/>
</dbReference>
<dbReference type="PANTHER" id="PTHR43806">
    <property type="entry name" value="PEPTIDASE S8"/>
    <property type="match status" value="1"/>
</dbReference>
<dbReference type="Gene3D" id="3.30.70.80">
    <property type="entry name" value="Peptidase S8 propeptide/proteinase inhibitor I9"/>
    <property type="match status" value="1"/>
</dbReference>
<gene>
    <name evidence="11" type="ORF">W97_02403</name>
</gene>
<dbReference type="InterPro" id="IPR037045">
    <property type="entry name" value="S8pro/Inhibitor_I9_sf"/>
</dbReference>
<dbReference type="PRINTS" id="PR00723">
    <property type="entry name" value="SUBTILISIN"/>
</dbReference>
<protein>
    <recommendedName>
        <fullName evidence="13">Peptidase S8/S53 domain-containing protein</fullName>
    </recommendedName>
</protein>
<feature type="active site" description="Charge relay system" evidence="6">
    <location>
        <position position="140"/>
    </location>
</feature>
<accession>R7YNG7</accession>
<feature type="domain" description="Peptidase S8/S53" evidence="9">
    <location>
        <begin position="138"/>
        <end position="353"/>
    </location>
</feature>
<dbReference type="PANTHER" id="PTHR43806:SF58">
    <property type="entry name" value="ALKALINE PROTEASE 1-RELATED"/>
    <property type="match status" value="1"/>
</dbReference>
<feature type="domain" description="Inhibitor I9" evidence="10">
    <location>
        <begin position="61"/>
        <end position="97"/>
    </location>
</feature>
<dbReference type="Pfam" id="PF05922">
    <property type="entry name" value="Inhibitor_I9"/>
    <property type="match status" value="1"/>
</dbReference>
<organism evidence="11 12">
    <name type="scientific">Coniosporium apollinis (strain CBS 100218)</name>
    <name type="common">Rock-inhabiting black yeast</name>
    <dbReference type="NCBI Taxonomy" id="1168221"/>
    <lineage>
        <taxon>Eukaryota</taxon>
        <taxon>Fungi</taxon>
        <taxon>Dikarya</taxon>
        <taxon>Ascomycota</taxon>
        <taxon>Pezizomycotina</taxon>
        <taxon>Dothideomycetes</taxon>
        <taxon>Dothideomycetes incertae sedis</taxon>
        <taxon>Coniosporium</taxon>
    </lineage>
</organism>
<keyword evidence="3 8" id="KW-0732">Signal</keyword>
<evidence type="ECO:0000313" key="11">
    <source>
        <dbReference type="EMBL" id="EON63176.1"/>
    </source>
</evidence>
<dbReference type="GO" id="GO:0006508">
    <property type="term" value="P:proteolysis"/>
    <property type="evidence" value="ECO:0007669"/>
    <property type="project" value="UniProtKB-KW"/>
</dbReference>
<dbReference type="FunFam" id="3.40.50.200:FF:000014">
    <property type="entry name" value="Proteinase K"/>
    <property type="match status" value="1"/>
</dbReference>
<dbReference type="GO" id="GO:0004252">
    <property type="term" value="F:serine-type endopeptidase activity"/>
    <property type="evidence" value="ECO:0007669"/>
    <property type="project" value="UniProtKB-UniRule"/>
</dbReference>
<dbReference type="PROSITE" id="PS51892">
    <property type="entry name" value="SUBTILASE"/>
    <property type="match status" value="1"/>
</dbReference>
<keyword evidence="5 6" id="KW-0720">Serine protease</keyword>
<feature type="active site" description="Charge relay system" evidence="6">
    <location>
        <position position="172"/>
    </location>
</feature>
<feature type="active site" description="Charge relay system" evidence="6">
    <location>
        <position position="330"/>
    </location>
</feature>
<dbReference type="GO" id="GO:0005576">
    <property type="term" value="C:extracellular region"/>
    <property type="evidence" value="ECO:0007669"/>
    <property type="project" value="UniProtKB-ARBA"/>
</dbReference>
<dbReference type="STRING" id="1168221.R7YNG7"/>
<dbReference type="PROSITE" id="PS00136">
    <property type="entry name" value="SUBTILASE_ASP"/>
    <property type="match status" value="1"/>
</dbReference>
<evidence type="ECO:0000256" key="6">
    <source>
        <dbReference type="PROSITE-ProRule" id="PRU01240"/>
    </source>
</evidence>
<evidence type="ECO:0000259" key="9">
    <source>
        <dbReference type="Pfam" id="PF00082"/>
    </source>
</evidence>
<dbReference type="SUPFAM" id="SSF54897">
    <property type="entry name" value="Protease propeptides/inhibitors"/>
    <property type="match status" value="1"/>
</dbReference>
<dbReference type="HOGENOM" id="CLU_011263_1_1_1"/>
<evidence type="ECO:0000256" key="7">
    <source>
        <dbReference type="RuleBase" id="RU003355"/>
    </source>
</evidence>
<dbReference type="InterPro" id="IPR022398">
    <property type="entry name" value="Peptidase_S8_His-AS"/>
</dbReference>
<evidence type="ECO:0000256" key="4">
    <source>
        <dbReference type="ARBA" id="ARBA00022801"/>
    </source>
</evidence>
<evidence type="ECO:0008006" key="13">
    <source>
        <dbReference type="Google" id="ProtNLM"/>
    </source>
</evidence>
<dbReference type="RefSeq" id="XP_007778493.1">
    <property type="nucleotide sequence ID" value="XM_007780303.1"/>
</dbReference>
<evidence type="ECO:0000256" key="5">
    <source>
        <dbReference type="ARBA" id="ARBA00022825"/>
    </source>
</evidence>
<dbReference type="OMA" id="CGIDYVT"/>
<evidence type="ECO:0000256" key="1">
    <source>
        <dbReference type="ARBA" id="ARBA00011073"/>
    </source>
</evidence>
<keyword evidence="4 6" id="KW-0378">Hydrolase</keyword>
<dbReference type="InterPro" id="IPR015500">
    <property type="entry name" value="Peptidase_S8_subtilisin-rel"/>
</dbReference>
<dbReference type="InterPro" id="IPR000209">
    <property type="entry name" value="Peptidase_S8/S53_dom"/>
</dbReference>
<dbReference type="InterPro" id="IPR034193">
    <property type="entry name" value="PCSK9_ProteinaseK-like"/>
</dbReference>
<comment type="similarity">
    <text evidence="1 6 7">Belongs to the peptidase S8 family.</text>
</comment>
<dbReference type="InterPro" id="IPR036852">
    <property type="entry name" value="Peptidase_S8/S53_dom_sf"/>
</dbReference>
<reference evidence="12" key="1">
    <citation type="submission" date="2012-06" db="EMBL/GenBank/DDBJ databases">
        <title>The genome sequence of Coniosporium apollinis CBS 100218.</title>
        <authorList>
            <consortium name="The Broad Institute Genome Sequencing Platform"/>
            <person name="Cuomo C."/>
            <person name="Gorbushina A."/>
            <person name="Noack S."/>
            <person name="Walker B."/>
            <person name="Young S.K."/>
            <person name="Zeng Q."/>
            <person name="Gargeya S."/>
            <person name="Fitzgerald M."/>
            <person name="Haas B."/>
            <person name="Abouelleil A."/>
            <person name="Alvarado L."/>
            <person name="Arachchi H.M."/>
            <person name="Berlin A.M."/>
            <person name="Chapman S.B."/>
            <person name="Goldberg J."/>
            <person name="Griggs A."/>
            <person name="Gujja S."/>
            <person name="Hansen M."/>
            <person name="Howarth C."/>
            <person name="Imamovic A."/>
            <person name="Larimer J."/>
            <person name="McCowan C."/>
            <person name="Montmayeur A."/>
            <person name="Murphy C."/>
            <person name="Neiman D."/>
            <person name="Pearson M."/>
            <person name="Priest M."/>
            <person name="Roberts A."/>
            <person name="Saif S."/>
            <person name="Shea T."/>
            <person name="Sisk P."/>
            <person name="Sykes S."/>
            <person name="Wortman J."/>
            <person name="Nusbaum C."/>
            <person name="Birren B."/>
        </authorList>
    </citation>
    <scope>NUCLEOTIDE SEQUENCE [LARGE SCALE GENOMIC DNA]</scope>
    <source>
        <strain evidence="12">CBS 100218</strain>
    </source>
</reference>
<dbReference type="InterPro" id="IPR050131">
    <property type="entry name" value="Peptidase_S8_subtilisin-like"/>
</dbReference>
<dbReference type="OrthoDB" id="206201at2759"/>
<evidence type="ECO:0000259" key="10">
    <source>
        <dbReference type="Pfam" id="PF05922"/>
    </source>
</evidence>
<dbReference type="EMBL" id="JH767562">
    <property type="protein sequence ID" value="EON63176.1"/>
    <property type="molecule type" value="Genomic_DNA"/>
</dbReference>
<evidence type="ECO:0000256" key="2">
    <source>
        <dbReference type="ARBA" id="ARBA00022670"/>
    </source>
</evidence>
<dbReference type="InterPro" id="IPR023828">
    <property type="entry name" value="Peptidase_S8_Ser-AS"/>
</dbReference>
<dbReference type="AlphaFoldDB" id="R7YNG7"/>
<dbReference type="PROSITE" id="PS00138">
    <property type="entry name" value="SUBTILASE_SER"/>
    <property type="match status" value="1"/>
</dbReference>
<evidence type="ECO:0000256" key="8">
    <source>
        <dbReference type="SAM" id="SignalP"/>
    </source>
</evidence>
<feature type="chain" id="PRO_5004460977" description="Peptidase S8/S53 domain-containing protein" evidence="8">
    <location>
        <begin position="17"/>
        <end position="386"/>
    </location>
</feature>
<dbReference type="CDD" id="cd04077">
    <property type="entry name" value="Peptidases_S8_PCSK9_ProteinaseK_like"/>
    <property type="match status" value="1"/>
</dbReference>
<dbReference type="InterPro" id="IPR023827">
    <property type="entry name" value="Peptidase_S8_Asp-AS"/>
</dbReference>
<dbReference type="InterPro" id="IPR010259">
    <property type="entry name" value="S8pro/Inhibitor_I9"/>
</dbReference>
<dbReference type="SUPFAM" id="SSF52743">
    <property type="entry name" value="Subtilisin-like"/>
    <property type="match status" value="1"/>
</dbReference>
<evidence type="ECO:0000256" key="3">
    <source>
        <dbReference type="ARBA" id="ARBA00022729"/>
    </source>
</evidence>
<feature type="signal peptide" evidence="8">
    <location>
        <begin position="1"/>
        <end position="16"/>
    </location>
</feature>
<dbReference type="GeneID" id="19899714"/>
<dbReference type="Gene3D" id="3.40.50.200">
    <property type="entry name" value="Peptidase S8/S53 domain"/>
    <property type="match status" value="1"/>
</dbReference>
<proteinExistence type="inferred from homology"/>
<keyword evidence="2 6" id="KW-0645">Protease</keyword>
<name>R7YNG7_CONA1</name>
<sequence length="386" mass="39245">MRFISTLLAALPLAVAAPVIEERQAPTLGRYIVVLKPEATESVLRDLIVEILVDLTPDFVYNIRSFKGFAAPLSEALLTTITSLSSVAYVEPDSTVYASALTTQSNAPYGLARISHRSAGSTDYVYDDTAGAGTCSYIIDTGIYTAHSDFGGRATHLVDYSGENSPVDGNGHGTHVAGTVGSATYGVAKKTTLFAVKVLGANGSGTNAGVLAGINFAANDAQTRPGCRGKSVGNLSLGGVRSAATNAAAAAAVEAGLFLAVAAGNSAMTAELASPASEPKVCTVGASDAADRQASFSNYGRLVDVFAPGVNILSTWIGGTGATNTISGTSMASPHVAGLAAYLLTLEGGKAPQALCQRIKDLSSTMGLVFPPLLTTNKLAFNGATA</sequence>
<dbReference type="eggNOG" id="KOG1153">
    <property type="taxonomic scope" value="Eukaryota"/>
</dbReference>
<keyword evidence="12" id="KW-1185">Reference proteome</keyword>
<dbReference type="Pfam" id="PF00082">
    <property type="entry name" value="Peptidase_S8"/>
    <property type="match status" value="1"/>
</dbReference>
<dbReference type="PROSITE" id="PS00137">
    <property type="entry name" value="SUBTILASE_HIS"/>
    <property type="match status" value="1"/>
</dbReference>
<evidence type="ECO:0000313" key="12">
    <source>
        <dbReference type="Proteomes" id="UP000016924"/>
    </source>
</evidence>